<organism evidence="1 2">
    <name type="scientific">Anas platyrhynchos</name>
    <name type="common">Mallard</name>
    <name type="synonym">Anas boschas</name>
    <dbReference type="NCBI Taxonomy" id="8839"/>
    <lineage>
        <taxon>Eukaryota</taxon>
        <taxon>Metazoa</taxon>
        <taxon>Chordata</taxon>
        <taxon>Craniata</taxon>
        <taxon>Vertebrata</taxon>
        <taxon>Euteleostomi</taxon>
        <taxon>Archelosauria</taxon>
        <taxon>Archosauria</taxon>
        <taxon>Dinosauria</taxon>
        <taxon>Saurischia</taxon>
        <taxon>Theropoda</taxon>
        <taxon>Coelurosauria</taxon>
        <taxon>Aves</taxon>
        <taxon>Neognathae</taxon>
        <taxon>Galloanserae</taxon>
        <taxon>Anseriformes</taxon>
        <taxon>Anatidae</taxon>
        <taxon>Anatinae</taxon>
        <taxon>Anas</taxon>
    </lineage>
</organism>
<name>R0LBP5_ANAPL</name>
<evidence type="ECO:0000313" key="1">
    <source>
        <dbReference type="EMBL" id="EOB03124.1"/>
    </source>
</evidence>
<gene>
    <name evidence="1" type="ORF">Anapl_05572</name>
</gene>
<protein>
    <submittedName>
        <fullName evidence="1">Uncharacterized protein</fullName>
    </submittedName>
</protein>
<accession>R0LBP5</accession>
<proteinExistence type="predicted"/>
<dbReference type="EMBL" id="KB742887">
    <property type="protein sequence ID" value="EOB03124.1"/>
    <property type="molecule type" value="Genomic_DNA"/>
</dbReference>
<dbReference type="AlphaFoldDB" id="R0LBP5"/>
<keyword evidence="2" id="KW-1185">Reference proteome</keyword>
<sequence length="375" mass="41181">MIAKASQETGQNDMIEGRRYCGTGLRDRSGLTMKEEKLMKANNKLQPFLNSTKINGRGPGIPAAPVIDGKWMEDVAAVCNKFAIRGPDYQPSVWLVKLTESTMLNKMDSHVVWKLTAKCGPKCLMLYLGTSYNQSSALKPMFTTNTGPKPEVSIQVLTKVLLRLALGETQESLSQLPWEGELRLSPRARQPVLNPLGALPVGVAPQVAPGLLLSCLPFAELAQKSANTGLHLETSNMPVSTCILYNMLYVLKFQQQSGEPSDPIAAAQTEAEHGHELVASVNKARSFPGGWGGLSTVKGKGKSKAFRIRAEESQNCTWREVHGCPYPEKREKQRAAVLTVTMTIGNSVSVCRTKRLAAIQERFSSKPYLFYKLMN</sequence>
<reference evidence="2" key="1">
    <citation type="journal article" date="2013" name="Nat. Genet.">
        <title>The duck genome and transcriptome provide insight into an avian influenza virus reservoir species.</title>
        <authorList>
            <person name="Huang Y."/>
            <person name="Li Y."/>
            <person name="Burt D.W."/>
            <person name="Chen H."/>
            <person name="Zhang Y."/>
            <person name="Qian W."/>
            <person name="Kim H."/>
            <person name="Gan S."/>
            <person name="Zhao Y."/>
            <person name="Li J."/>
            <person name="Yi K."/>
            <person name="Feng H."/>
            <person name="Zhu P."/>
            <person name="Li B."/>
            <person name="Liu Q."/>
            <person name="Fairley S."/>
            <person name="Magor K.E."/>
            <person name="Du Z."/>
            <person name="Hu X."/>
            <person name="Goodman L."/>
            <person name="Tafer H."/>
            <person name="Vignal A."/>
            <person name="Lee T."/>
            <person name="Kim K.W."/>
            <person name="Sheng Z."/>
            <person name="An Y."/>
            <person name="Searle S."/>
            <person name="Herrero J."/>
            <person name="Groenen M.A."/>
            <person name="Crooijmans R.P."/>
            <person name="Faraut T."/>
            <person name="Cai Q."/>
            <person name="Webster R.G."/>
            <person name="Aldridge J.R."/>
            <person name="Warren W.C."/>
            <person name="Bartschat S."/>
            <person name="Kehr S."/>
            <person name="Marz M."/>
            <person name="Stadler P.F."/>
            <person name="Smith J."/>
            <person name="Kraus R.H."/>
            <person name="Zhao Y."/>
            <person name="Ren L."/>
            <person name="Fei J."/>
            <person name="Morisson M."/>
            <person name="Kaiser P."/>
            <person name="Griffin D.K."/>
            <person name="Rao M."/>
            <person name="Pitel F."/>
            <person name="Wang J."/>
            <person name="Li N."/>
        </authorList>
    </citation>
    <scope>NUCLEOTIDE SEQUENCE [LARGE SCALE GENOMIC DNA]</scope>
</reference>
<dbReference type="Proteomes" id="UP000296049">
    <property type="component" value="Unassembled WGS sequence"/>
</dbReference>
<evidence type="ECO:0000313" key="2">
    <source>
        <dbReference type="Proteomes" id="UP000296049"/>
    </source>
</evidence>